<feature type="transmembrane region" description="Helical" evidence="3">
    <location>
        <begin position="31"/>
        <end position="56"/>
    </location>
</feature>
<keyword evidence="5" id="KW-1185">Reference proteome</keyword>
<comment type="caution">
    <text evidence="4">The sequence shown here is derived from an EMBL/GenBank/DDBJ whole genome shotgun (WGS) entry which is preliminary data.</text>
</comment>
<evidence type="ECO:0000256" key="2">
    <source>
        <dbReference type="SAM" id="MobiDB-lite"/>
    </source>
</evidence>
<keyword evidence="4" id="KW-0966">Cell projection</keyword>
<dbReference type="InterPro" id="IPR011002">
    <property type="entry name" value="FliG_a-hlx"/>
</dbReference>
<dbReference type="Gene3D" id="1.10.220.30">
    <property type="match status" value="1"/>
</dbReference>
<keyword evidence="1" id="KW-0175">Coiled coil</keyword>
<keyword evidence="4" id="KW-0282">Flagellum</keyword>
<keyword evidence="4" id="KW-0969">Cilium</keyword>
<protein>
    <submittedName>
        <fullName evidence="4">Flagellar motility protein MotE (MotC chaperone)</fullName>
    </submittedName>
</protein>
<organism evidence="4 5">
    <name type="scientific">Caldalkalibacillus horti</name>
    <dbReference type="NCBI Taxonomy" id="77523"/>
    <lineage>
        <taxon>Bacteria</taxon>
        <taxon>Bacillati</taxon>
        <taxon>Bacillota</taxon>
        <taxon>Bacilli</taxon>
        <taxon>Bacillales</taxon>
        <taxon>Bacillaceae</taxon>
        <taxon>Caldalkalibacillus</taxon>
    </lineage>
</organism>
<evidence type="ECO:0000256" key="3">
    <source>
        <dbReference type="SAM" id="Phobius"/>
    </source>
</evidence>
<sequence length="340" mass="37782">MKWQVQALIAFQNLRGDGMEENEKPYGRLQWVFYIVLVPALFTLILVGIIFTFLGYNVIDATKSFFQNIPVVSALFNSEDDETEGVAEETEPTINLEEELAQKDTELEGVQTELIALKSDLQQREMKILELEQTIEEMTVQEEQNVISAKERTKQIRELAQLYGGMSAKRAAAILENLTLTEAALIIREMDSQQRSGILTRFDPAFAAQLTVTLQELDTVDDPEMAALQERVKLLMGMLNDNLEATDSRIPLNNMVNTLSQLPTAQAVEMLTEMSGSDADFALATTFLAIMSDESRSTIFAQMDPEVAIKFTKELTKLSPANNSNANSTASSTTASSNTD</sequence>
<dbReference type="SUPFAM" id="SSF48029">
    <property type="entry name" value="FliG"/>
    <property type="match status" value="1"/>
</dbReference>
<proteinExistence type="predicted"/>
<evidence type="ECO:0000256" key="1">
    <source>
        <dbReference type="SAM" id="Coils"/>
    </source>
</evidence>
<dbReference type="RefSeq" id="WP_307390615.1">
    <property type="nucleotide sequence ID" value="NZ_BAAADK010000018.1"/>
</dbReference>
<evidence type="ECO:0000313" key="5">
    <source>
        <dbReference type="Proteomes" id="UP001235840"/>
    </source>
</evidence>
<accession>A0ABT9VUK2</accession>
<evidence type="ECO:0000313" key="4">
    <source>
        <dbReference type="EMBL" id="MDQ0164665.1"/>
    </source>
</evidence>
<reference evidence="4 5" key="1">
    <citation type="submission" date="2023-07" db="EMBL/GenBank/DDBJ databases">
        <title>Genomic Encyclopedia of Type Strains, Phase IV (KMG-IV): sequencing the most valuable type-strain genomes for metagenomic binning, comparative biology and taxonomic classification.</title>
        <authorList>
            <person name="Goeker M."/>
        </authorList>
    </citation>
    <scope>NUCLEOTIDE SEQUENCE [LARGE SCALE GENOMIC DNA]</scope>
    <source>
        <strain evidence="4 5">DSM 12751</strain>
    </source>
</reference>
<keyword evidence="3" id="KW-0472">Membrane</keyword>
<name>A0ABT9VUK2_9BACI</name>
<feature type="compositionally biased region" description="Low complexity" evidence="2">
    <location>
        <begin position="321"/>
        <end position="340"/>
    </location>
</feature>
<gene>
    <name evidence="4" type="ORF">J2S11_000565</name>
</gene>
<keyword evidence="3" id="KW-0812">Transmembrane</keyword>
<dbReference type="Proteomes" id="UP001235840">
    <property type="component" value="Unassembled WGS sequence"/>
</dbReference>
<dbReference type="EMBL" id="JAUSTY010000002">
    <property type="protein sequence ID" value="MDQ0164665.1"/>
    <property type="molecule type" value="Genomic_DNA"/>
</dbReference>
<feature type="region of interest" description="Disordered" evidence="2">
    <location>
        <begin position="319"/>
        <end position="340"/>
    </location>
</feature>
<keyword evidence="3" id="KW-1133">Transmembrane helix</keyword>
<feature type="coiled-coil region" evidence="1">
    <location>
        <begin position="93"/>
        <end position="141"/>
    </location>
</feature>